<keyword evidence="4" id="KW-1185">Reference proteome</keyword>
<feature type="domain" description="GSKIP" evidence="2">
    <location>
        <begin position="55"/>
        <end position="89"/>
    </location>
</feature>
<evidence type="ECO:0000313" key="3">
    <source>
        <dbReference type="EMBL" id="CAD8104112.1"/>
    </source>
</evidence>
<comment type="caution">
    <text evidence="3">The sequence shown here is derived from an EMBL/GenBank/DDBJ whole genome shotgun (WGS) entry which is preliminary data.</text>
</comment>
<reference evidence="3" key="1">
    <citation type="submission" date="2021-01" db="EMBL/GenBank/DDBJ databases">
        <authorList>
            <consortium name="Genoscope - CEA"/>
            <person name="William W."/>
        </authorList>
    </citation>
    <scope>NUCLEOTIDE SEQUENCE</scope>
</reference>
<organism evidence="3 4">
    <name type="scientific">Paramecium sonneborni</name>
    <dbReference type="NCBI Taxonomy" id="65129"/>
    <lineage>
        <taxon>Eukaryota</taxon>
        <taxon>Sar</taxon>
        <taxon>Alveolata</taxon>
        <taxon>Ciliophora</taxon>
        <taxon>Intramacronucleata</taxon>
        <taxon>Oligohymenophorea</taxon>
        <taxon>Peniculida</taxon>
        <taxon>Parameciidae</taxon>
        <taxon>Paramecium</taxon>
    </lineage>
</organism>
<dbReference type="EMBL" id="CAJJDN010000081">
    <property type="protein sequence ID" value="CAD8104112.1"/>
    <property type="molecule type" value="Genomic_DNA"/>
</dbReference>
<dbReference type="AlphaFoldDB" id="A0A8S1PM92"/>
<keyword evidence="1" id="KW-0175">Coiled coil</keyword>
<dbReference type="InterPro" id="IPR007967">
    <property type="entry name" value="GSKIP_dom"/>
</dbReference>
<proteinExistence type="predicted"/>
<dbReference type="Proteomes" id="UP000692954">
    <property type="component" value="Unassembled WGS sequence"/>
</dbReference>
<gene>
    <name evidence="3" type="ORF">PSON_ATCC_30995.1.T0810189</name>
</gene>
<sequence>MDFSKEFEEYIKLNYVSKLLIGNTVNTMTKVKIITLEGEELDLECDIYQGIKVLKYNKVFENMEQLLNQYSQLYCKKFEEDLSKKLNQLVNELEQEEDDEEEI</sequence>
<evidence type="ECO:0000256" key="1">
    <source>
        <dbReference type="SAM" id="Coils"/>
    </source>
</evidence>
<feature type="coiled-coil region" evidence="1">
    <location>
        <begin position="75"/>
        <end position="103"/>
    </location>
</feature>
<accession>A0A8S1PM92</accession>
<dbReference type="Pfam" id="PF05303">
    <property type="entry name" value="GSKIP_dom"/>
    <property type="match status" value="1"/>
</dbReference>
<evidence type="ECO:0000313" key="4">
    <source>
        <dbReference type="Proteomes" id="UP000692954"/>
    </source>
</evidence>
<dbReference type="OrthoDB" id="5804279at2759"/>
<name>A0A8S1PM92_9CILI</name>
<evidence type="ECO:0000259" key="2">
    <source>
        <dbReference type="Pfam" id="PF05303"/>
    </source>
</evidence>
<protein>
    <recommendedName>
        <fullName evidence="2">GSKIP domain-containing protein</fullName>
    </recommendedName>
</protein>